<accession>A0ABS9CIP7</accession>
<keyword evidence="3" id="KW-0328">Glycosyltransferase</keyword>
<comment type="caution">
    <text evidence="7">The sequence shown here is derived from an EMBL/GenBank/DDBJ whole genome shotgun (WGS) entry which is preliminary data.</text>
</comment>
<evidence type="ECO:0000259" key="6">
    <source>
        <dbReference type="Pfam" id="PF06925"/>
    </source>
</evidence>
<keyword evidence="8" id="KW-1185">Reference proteome</keyword>
<comment type="subcellular location">
    <subcellularLocation>
        <location evidence="1">Membrane</location>
    </subcellularLocation>
</comment>
<dbReference type="RefSeq" id="WP_235321972.1">
    <property type="nucleotide sequence ID" value="NZ_JAFBIT010000001.1"/>
</dbReference>
<reference evidence="7 8" key="1">
    <citation type="submission" date="2020-12" db="EMBL/GenBank/DDBJ databases">
        <title>Whole genome sequences of gut porcine anaerobes.</title>
        <authorList>
            <person name="Kubasova T."/>
            <person name="Jahodarova E."/>
            <person name="Rychlik I."/>
        </authorList>
    </citation>
    <scope>NUCLEOTIDE SEQUENCE [LARGE SCALE GENOMIC DNA]</scope>
    <source>
        <strain evidence="7 8">An867</strain>
    </source>
</reference>
<dbReference type="PANTHER" id="PTHR43025">
    <property type="entry name" value="MONOGALACTOSYLDIACYLGLYCEROL SYNTHASE"/>
    <property type="match status" value="1"/>
</dbReference>
<gene>
    <name evidence="7" type="ORF">JQM67_00165</name>
</gene>
<dbReference type="EMBL" id="JAFBIT010000001">
    <property type="protein sequence ID" value="MCF2651024.1"/>
    <property type="molecule type" value="Genomic_DNA"/>
</dbReference>
<evidence type="ECO:0008006" key="9">
    <source>
        <dbReference type="Google" id="ProtNLM"/>
    </source>
</evidence>
<proteinExistence type="inferred from homology"/>
<dbReference type="Proteomes" id="UP001299220">
    <property type="component" value="Unassembled WGS sequence"/>
</dbReference>
<evidence type="ECO:0000313" key="8">
    <source>
        <dbReference type="Proteomes" id="UP001299220"/>
    </source>
</evidence>
<dbReference type="Gene3D" id="3.40.50.2000">
    <property type="entry name" value="Glycogen Phosphorylase B"/>
    <property type="match status" value="1"/>
</dbReference>
<dbReference type="InterPro" id="IPR009695">
    <property type="entry name" value="Diacylglyc_glucosyltr_N"/>
</dbReference>
<protein>
    <recommendedName>
        <fullName evidence="9">Glycosyltransferase</fullName>
    </recommendedName>
</protein>
<feature type="domain" description="Glycosyl transferase family 28 C-terminal" evidence="5">
    <location>
        <begin position="205"/>
        <end position="339"/>
    </location>
</feature>
<evidence type="ECO:0000313" key="7">
    <source>
        <dbReference type="EMBL" id="MCF2651024.1"/>
    </source>
</evidence>
<evidence type="ECO:0000256" key="1">
    <source>
        <dbReference type="ARBA" id="ARBA00004370"/>
    </source>
</evidence>
<evidence type="ECO:0000256" key="4">
    <source>
        <dbReference type="ARBA" id="ARBA00022679"/>
    </source>
</evidence>
<organism evidence="7 8">
    <name type="scientific">Anaeromassilibacillus senegalensis</name>
    <dbReference type="NCBI Taxonomy" id="1673717"/>
    <lineage>
        <taxon>Bacteria</taxon>
        <taxon>Bacillati</taxon>
        <taxon>Bacillota</taxon>
        <taxon>Clostridia</taxon>
        <taxon>Eubacteriales</taxon>
        <taxon>Acutalibacteraceae</taxon>
        <taxon>Anaeromassilibacillus</taxon>
    </lineage>
</organism>
<keyword evidence="4" id="KW-0808">Transferase</keyword>
<dbReference type="SUPFAM" id="SSF53756">
    <property type="entry name" value="UDP-Glycosyltransferase/glycogen phosphorylase"/>
    <property type="match status" value="1"/>
</dbReference>
<evidence type="ECO:0000256" key="2">
    <source>
        <dbReference type="ARBA" id="ARBA00006962"/>
    </source>
</evidence>
<dbReference type="Pfam" id="PF06925">
    <property type="entry name" value="MGDG_synth"/>
    <property type="match status" value="1"/>
</dbReference>
<comment type="similarity">
    <text evidence="2">Belongs to the glycosyltransferase 28 family.</text>
</comment>
<name>A0ABS9CIP7_9FIRM</name>
<sequence>MEALILSCGTGGGHNTAAEAVAEALIERGHRVTRLDPYQLVSDALAERVGRAYIGLVQKSPALFGAVYGLGNVYRRLPVRSPVYHINGKMVPYMQRYLEAHHFDAIVSTHVFPAEILTHMRHNGLSVPKNIFIATDYTCIPFTEETECDFYITPSEKLNAEFTARGIPAEKLRAFGIPVRKAFRNGLTKSEARQRLQLAPDGQYLLLSGGSIGAGGLRTAIETLLPYLSQNMKAKLVVLCGNNETLFQRLREQYGGHAQLRLLRSTTEMAAYLTACDIFISKPGGLSSSESAVARIPLIHITPIPGCESRNAAFFSENGMSISVQHPKSELLPAVQRLQKPDIRCKMQCMQAETIDPNAADNICVLLETFV</sequence>
<dbReference type="PANTHER" id="PTHR43025:SF3">
    <property type="entry name" value="MONOGALACTOSYLDIACYLGLYCEROL SYNTHASE 1, CHLOROPLASTIC"/>
    <property type="match status" value="1"/>
</dbReference>
<evidence type="ECO:0000259" key="5">
    <source>
        <dbReference type="Pfam" id="PF04101"/>
    </source>
</evidence>
<evidence type="ECO:0000256" key="3">
    <source>
        <dbReference type="ARBA" id="ARBA00022676"/>
    </source>
</evidence>
<feature type="domain" description="Diacylglycerol glucosyltransferase N-terminal" evidence="6">
    <location>
        <begin position="14"/>
        <end position="179"/>
    </location>
</feature>
<dbReference type="InterPro" id="IPR007235">
    <property type="entry name" value="Glyco_trans_28_C"/>
</dbReference>
<dbReference type="InterPro" id="IPR050519">
    <property type="entry name" value="Glycosyltransf_28_UgtP"/>
</dbReference>
<dbReference type="Pfam" id="PF04101">
    <property type="entry name" value="Glyco_tran_28_C"/>
    <property type="match status" value="1"/>
</dbReference>